<dbReference type="EMBL" id="VSZI01000002">
    <property type="protein sequence ID" value="TYR17095.1"/>
    <property type="molecule type" value="Genomic_DNA"/>
</dbReference>
<accession>A0A5D4FPJ9</accession>
<proteinExistence type="predicted"/>
<evidence type="ECO:0000256" key="2">
    <source>
        <dbReference type="SAM" id="Phobius"/>
    </source>
</evidence>
<protein>
    <recommendedName>
        <fullName evidence="6">Secreted protein</fullName>
    </recommendedName>
</protein>
<keyword evidence="2" id="KW-0472">Membrane</keyword>
<reference evidence="4 5" key="1">
    <citation type="submission" date="2019-08" db="EMBL/GenBank/DDBJ databases">
        <title>Draft genome of C. urealyticum strain VH4248.</title>
        <authorList>
            <person name="Navas J."/>
        </authorList>
    </citation>
    <scope>NUCLEOTIDE SEQUENCE [LARGE SCALE GENOMIC DNA]</scope>
    <source>
        <strain evidence="4 5">VH4248</strain>
    </source>
</reference>
<feature type="compositionally biased region" description="Polar residues" evidence="1">
    <location>
        <begin position="35"/>
        <end position="45"/>
    </location>
</feature>
<keyword evidence="2" id="KW-1133">Transmembrane helix</keyword>
<gene>
    <name evidence="4" type="ORF">FYJ87_09765</name>
</gene>
<organism evidence="4 5">
    <name type="scientific">Corynebacterium urealyticum</name>
    <dbReference type="NCBI Taxonomy" id="43771"/>
    <lineage>
        <taxon>Bacteria</taxon>
        <taxon>Bacillati</taxon>
        <taxon>Actinomycetota</taxon>
        <taxon>Actinomycetes</taxon>
        <taxon>Mycobacteriales</taxon>
        <taxon>Corynebacteriaceae</taxon>
        <taxon>Corynebacterium</taxon>
    </lineage>
</organism>
<evidence type="ECO:0000256" key="1">
    <source>
        <dbReference type="SAM" id="MobiDB-lite"/>
    </source>
</evidence>
<keyword evidence="2" id="KW-0812">Transmembrane</keyword>
<comment type="caution">
    <text evidence="4">The sequence shown here is derived from an EMBL/GenBank/DDBJ whole genome shotgun (WGS) entry which is preliminary data.</text>
</comment>
<feature type="transmembrane region" description="Helical" evidence="2">
    <location>
        <begin position="101"/>
        <end position="122"/>
    </location>
</feature>
<evidence type="ECO:0000313" key="4">
    <source>
        <dbReference type="EMBL" id="TYR17095.1"/>
    </source>
</evidence>
<sequence length="134" mass="14068">MKKTIIALAAASSVALSHGVAVAEEPIKNDKVASAEQNANGSSKKQGAEKPSAKGSADNFFGWSNGKNKPLKNKNGEVITDAEGNIRYEEPTSSWDKFKDVAAVIAGVVTLLGSISALFANIEKIAKQFSNFGK</sequence>
<name>A0A5D4FPJ9_9CORY</name>
<keyword evidence="3" id="KW-0732">Signal</keyword>
<dbReference type="Proteomes" id="UP000324726">
    <property type="component" value="Unassembled WGS sequence"/>
</dbReference>
<evidence type="ECO:0008006" key="6">
    <source>
        <dbReference type="Google" id="ProtNLM"/>
    </source>
</evidence>
<evidence type="ECO:0000313" key="5">
    <source>
        <dbReference type="Proteomes" id="UP000324726"/>
    </source>
</evidence>
<feature type="region of interest" description="Disordered" evidence="1">
    <location>
        <begin position="27"/>
        <end position="76"/>
    </location>
</feature>
<dbReference type="RefSeq" id="WP_148813401.1">
    <property type="nucleotide sequence ID" value="NZ_CP136640.1"/>
</dbReference>
<feature type="chain" id="PRO_5022756242" description="Secreted protein" evidence="3">
    <location>
        <begin position="24"/>
        <end position="134"/>
    </location>
</feature>
<evidence type="ECO:0000256" key="3">
    <source>
        <dbReference type="SAM" id="SignalP"/>
    </source>
</evidence>
<dbReference type="AlphaFoldDB" id="A0A5D4FPJ9"/>
<feature type="signal peptide" evidence="3">
    <location>
        <begin position="1"/>
        <end position="23"/>
    </location>
</feature>